<protein>
    <recommendedName>
        <fullName evidence="3 8">Glutamyl-tRNA reductase</fullName>
        <shortName evidence="8">GluTR</shortName>
        <ecNumber evidence="3 8">1.2.1.70</ecNumber>
    </recommendedName>
</protein>
<feature type="binding site" evidence="8">
    <location>
        <begin position="189"/>
        <end position="194"/>
    </location>
    <ligand>
        <name>NADP(+)</name>
        <dbReference type="ChEBI" id="CHEBI:58349"/>
    </ligand>
</feature>
<dbReference type="RefSeq" id="WP_371943394.1">
    <property type="nucleotide sequence ID" value="NZ_JAXCEH010000016.1"/>
</dbReference>
<accession>A0ABV4R3F5</accession>
<evidence type="ECO:0000256" key="10">
    <source>
        <dbReference type="SAM" id="MobiDB-lite"/>
    </source>
</evidence>
<feature type="binding site" evidence="8">
    <location>
        <position position="109"/>
    </location>
    <ligand>
        <name>substrate</name>
    </ligand>
</feature>
<dbReference type="InterPro" id="IPR015896">
    <property type="entry name" value="4pyrrol_synth_GluRdtase_dimer"/>
</dbReference>
<feature type="site" description="Important for activity" evidence="8">
    <location>
        <position position="99"/>
    </location>
</feature>
<evidence type="ECO:0000313" key="14">
    <source>
        <dbReference type="EMBL" id="MFA1556650.1"/>
    </source>
</evidence>
<keyword evidence="4 8" id="KW-0521">NADP</keyword>
<dbReference type="Pfam" id="PF05201">
    <property type="entry name" value="GlutR_N"/>
    <property type="match status" value="1"/>
</dbReference>
<dbReference type="Gene3D" id="3.40.50.720">
    <property type="entry name" value="NAD(P)-binding Rossmann-like Domain"/>
    <property type="match status" value="1"/>
</dbReference>
<dbReference type="Proteomes" id="UP001569904">
    <property type="component" value="Unassembled WGS sequence"/>
</dbReference>
<dbReference type="PANTHER" id="PTHR43013">
    <property type="entry name" value="GLUTAMYL-TRNA REDUCTASE"/>
    <property type="match status" value="1"/>
</dbReference>
<comment type="domain">
    <text evidence="8">Possesses an unusual extended V-shaped dimeric structure with each monomer consisting of three distinct domains arranged along a curved 'spinal' alpha-helix. The N-terminal catalytic domain specifically recognizes the glutamate moiety of the substrate. The second domain is the NADPH-binding domain, and the third C-terminal domain is responsible for dimerization.</text>
</comment>
<dbReference type="InterPro" id="IPR036453">
    <property type="entry name" value="GluRdtase_dimer_dom_sf"/>
</dbReference>
<sequence>MSILVVGLSHRSAPVAVLERAAVAGDDLVKLLHAVHESANIAESAIVSTCNRVEIYAVVDKFHGGVSAISELLALHSGVPMDDLSRHLYVHYEERAVQHAFAVACGLESMVVGEGQILGQIRQAFRLAKDEGTLGRDLHDVLQQSLRVGKRAHHETGIDKAGASLVSVGLDVAARHLGPLEGLRTLVVGAGSMSSLAAATLSRAGAGEVVVANRTHARAVRLAESLDVPSRAVEFAGLDAAIADADLVVSCTGATGLVLTAERLEARGVGDDGRRRFFLDLALPHDIDRSVRELPGVGLAGLDDLRTAQEAVHAVGPAAVEAVRRIVCEEVEAFLSAARAAAVAPTVVALRSKAAEVVNAELARLSGRVPEMDDRDRREIEQTVRRVVDKLLHAPTVRVKELAAAPGGDSYADALRELFDLDPKAPEAVARADLREDEPVARTAPDCAEADCVSPAPASGAAPASGVSATTAQAGAAPPDGVNVETVNAQAASVRAVSARDAVPGREGDET</sequence>
<evidence type="ECO:0000256" key="6">
    <source>
        <dbReference type="ARBA" id="ARBA00023244"/>
    </source>
</evidence>
<dbReference type="SUPFAM" id="SSF51735">
    <property type="entry name" value="NAD(P)-binding Rossmann-fold domains"/>
    <property type="match status" value="1"/>
</dbReference>
<dbReference type="SUPFAM" id="SSF69075">
    <property type="entry name" value="Glutamyl tRNA-reductase dimerization domain"/>
    <property type="match status" value="1"/>
</dbReference>
<name>A0ABV4R3F5_9ACTN</name>
<dbReference type="InterPro" id="IPR018214">
    <property type="entry name" value="GluRdtase_CS"/>
</dbReference>
<dbReference type="EMBL" id="JAXCEH010000016">
    <property type="protein sequence ID" value="MFA1556650.1"/>
    <property type="molecule type" value="Genomic_DNA"/>
</dbReference>
<dbReference type="HAMAP" id="MF_00087">
    <property type="entry name" value="Glu_tRNA_reductase"/>
    <property type="match status" value="1"/>
</dbReference>
<reference evidence="14 15" key="1">
    <citation type="submission" date="2023-11" db="EMBL/GenBank/DDBJ databases">
        <title>Actinomadura monticuli sp. nov., isolated from volcanic ash.</title>
        <authorList>
            <person name="Lee S.D."/>
            <person name="Yang H."/>
            <person name="Kim I.S."/>
        </authorList>
    </citation>
    <scope>NUCLEOTIDE SEQUENCE [LARGE SCALE GENOMIC DNA]</scope>
    <source>
        <strain evidence="14 15">DSM 45346</strain>
    </source>
</reference>
<feature type="domain" description="Quinate/shikimate 5-dehydrogenase/glutamyl-tRNA reductase" evidence="12">
    <location>
        <begin position="172"/>
        <end position="307"/>
    </location>
</feature>
<dbReference type="SUPFAM" id="SSF69742">
    <property type="entry name" value="Glutamyl tRNA-reductase catalytic, N-terminal domain"/>
    <property type="match status" value="1"/>
</dbReference>
<dbReference type="Gene3D" id="3.30.460.30">
    <property type="entry name" value="Glutamyl-tRNA reductase, N-terminal domain"/>
    <property type="match status" value="1"/>
</dbReference>
<evidence type="ECO:0000256" key="7">
    <source>
        <dbReference type="ARBA" id="ARBA00047464"/>
    </source>
</evidence>
<comment type="miscellaneous">
    <text evidence="8">During catalysis, the active site Cys acts as a nucleophile attacking the alpha-carbonyl group of tRNA-bound glutamate with the formation of a thioester intermediate between enzyme and glutamate, and the concomitant release of tRNA(Glu). The thioester intermediate is finally reduced by direct hydride transfer from NADPH, to form the product GSA.</text>
</comment>
<dbReference type="InterPro" id="IPR015895">
    <property type="entry name" value="4pyrrol_synth_GluRdtase_N"/>
</dbReference>
<dbReference type="PIRSF" id="PIRSF000445">
    <property type="entry name" value="4pyrrol_synth_GluRdtase"/>
    <property type="match status" value="1"/>
</dbReference>
<keyword evidence="6 8" id="KW-0627">Porphyrin biosynthesis</keyword>
<evidence type="ECO:0000259" key="11">
    <source>
        <dbReference type="Pfam" id="PF00745"/>
    </source>
</evidence>
<evidence type="ECO:0000256" key="9">
    <source>
        <dbReference type="RuleBase" id="RU000584"/>
    </source>
</evidence>
<feature type="active site" description="Nucleophile" evidence="8">
    <location>
        <position position="50"/>
    </location>
</feature>
<dbReference type="InterPro" id="IPR036291">
    <property type="entry name" value="NAD(P)-bd_dom_sf"/>
</dbReference>
<feature type="region of interest" description="Disordered" evidence="10">
    <location>
        <begin position="453"/>
        <end position="483"/>
    </location>
</feature>
<dbReference type="InterPro" id="IPR000343">
    <property type="entry name" value="4pyrrol_synth_GluRdtase"/>
</dbReference>
<proteinExistence type="inferred from homology"/>
<feature type="compositionally biased region" description="Low complexity" evidence="10">
    <location>
        <begin position="453"/>
        <end position="472"/>
    </location>
</feature>
<dbReference type="EC" id="1.2.1.70" evidence="3 8"/>
<comment type="subunit">
    <text evidence="8">Homodimer.</text>
</comment>
<dbReference type="InterPro" id="IPR036343">
    <property type="entry name" value="GluRdtase_N_sf"/>
</dbReference>
<dbReference type="Pfam" id="PF00745">
    <property type="entry name" value="GlutR_dimer"/>
    <property type="match status" value="1"/>
</dbReference>
<dbReference type="GO" id="GO:0008883">
    <property type="term" value="F:glutamyl-tRNA reductase activity"/>
    <property type="evidence" value="ECO:0007669"/>
    <property type="project" value="UniProtKB-EC"/>
</dbReference>
<comment type="catalytic activity">
    <reaction evidence="7 8 9">
        <text>(S)-4-amino-5-oxopentanoate + tRNA(Glu) + NADP(+) = L-glutamyl-tRNA(Glu) + NADPH + H(+)</text>
        <dbReference type="Rhea" id="RHEA:12344"/>
        <dbReference type="Rhea" id="RHEA-COMP:9663"/>
        <dbReference type="Rhea" id="RHEA-COMP:9680"/>
        <dbReference type="ChEBI" id="CHEBI:15378"/>
        <dbReference type="ChEBI" id="CHEBI:57501"/>
        <dbReference type="ChEBI" id="CHEBI:57783"/>
        <dbReference type="ChEBI" id="CHEBI:58349"/>
        <dbReference type="ChEBI" id="CHEBI:78442"/>
        <dbReference type="ChEBI" id="CHEBI:78520"/>
        <dbReference type="EC" id="1.2.1.70"/>
    </reaction>
</comment>
<comment type="function">
    <text evidence="8">Catalyzes the NADPH-dependent reduction of glutamyl-tRNA(Glu) to glutamate 1-semialdehyde (GSA).</text>
</comment>
<comment type="similarity">
    <text evidence="2 8 9">Belongs to the glutamyl-tRNA reductase family.</text>
</comment>
<organism evidence="14 15">
    <name type="scientific">Actinomadura chokoriensis</name>
    <dbReference type="NCBI Taxonomy" id="454156"/>
    <lineage>
        <taxon>Bacteria</taxon>
        <taxon>Bacillati</taxon>
        <taxon>Actinomycetota</taxon>
        <taxon>Actinomycetes</taxon>
        <taxon>Streptosporangiales</taxon>
        <taxon>Thermomonosporaceae</taxon>
        <taxon>Actinomadura</taxon>
    </lineage>
</organism>
<dbReference type="NCBIfam" id="TIGR01035">
    <property type="entry name" value="hemA"/>
    <property type="match status" value="1"/>
</dbReference>
<keyword evidence="15" id="KW-1185">Reference proteome</keyword>
<feature type="binding site" evidence="8">
    <location>
        <begin position="49"/>
        <end position="52"/>
    </location>
    <ligand>
        <name>substrate</name>
    </ligand>
</feature>
<dbReference type="Pfam" id="PF01488">
    <property type="entry name" value="Shikimate_DH"/>
    <property type="match status" value="1"/>
</dbReference>
<feature type="binding site" evidence="8">
    <location>
        <begin position="114"/>
        <end position="116"/>
    </location>
    <ligand>
        <name>substrate</name>
    </ligand>
</feature>
<evidence type="ECO:0000313" key="15">
    <source>
        <dbReference type="Proteomes" id="UP001569904"/>
    </source>
</evidence>
<dbReference type="NCBIfam" id="NF000744">
    <property type="entry name" value="PRK00045.1-3"/>
    <property type="match status" value="1"/>
</dbReference>
<dbReference type="InterPro" id="IPR006151">
    <property type="entry name" value="Shikm_DH/Glu-tRNA_Rdtase"/>
</dbReference>
<feature type="domain" description="Glutamyl-tRNA reductase N-terminal" evidence="13">
    <location>
        <begin position="6"/>
        <end position="156"/>
    </location>
</feature>
<dbReference type="PROSITE" id="PS00747">
    <property type="entry name" value="GLUTR"/>
    <property type="match status" value="1"/>
</dbReference>
<evidence type="ECO:0000256" key="3">
    <source>
        <dbReference type="ARBA" id="ARBA00012970"/>
    </source>
</evidence>
<evidence type="ECO:0000259" key="12">
    <source>
        <dbReference type="Pfam" id="PF01488"/>
    </source>
</evidence>
<feature type="domain" description="Tetrapyrrole biosynthesis glutamyl-tRNA reductase dimerisation" evidence="11">
    <location>
        <begin position="323"/>
        <end position="421"/>
    </location>
</feature>
<evidence type="ECO:0000256" key="1">
    <source>
        <dbReference type="ARBA" id="ARBA00005059"/>
    </source>
</evidence>
<feature type="binding site" evidence="8">
    <location>
        <position position="120"/>
    </location>
    <ligand>
        <name>substrate</name>
    </ligand>
</feature>
<keyword evidence="5 8" id="KW-0560">Oxidoreductase</keyword>
<evidence type="ECO:0000256" key="5">
    <source>
        <dbReference type="ARBA" id="ARBA00023002"/>
    </source>
</evidence>
<dbReference type="PANTHER" id="PTHR43013:SF1">
    <property type="entry name" value="GLUTAMYL-TRNA REDUCTASE"/>
    <property type="match status" value="1"/>
</dbReference>
<evidence type="ECO:0000256" key="2">
    <source>
        <dbReference type="ARBA" id="ARBA00005916"/>
    </source>
</evidence>
<comment type="pathway">
    <text evidence="1 8 9">Porphyrin-containing compound metabolism; protoporphyrin-IX biosynthesis; 5-aminolevulinate from L-glutamyl-tRNA(Glu): step 1/2.</text>
</comment>
<gene>
    <name evidence="8" type="primary">hemA</name>
    <name evidence="14" type="ORF">SM436_23400</name>
</gene>
<evidence type="ECO:0000256" key="4">
    <source>
        <dbReference type="ARBA" id="ARBA00022857"/>
    </source>
</evidence>
<evidence type="ECO:0000256" key="8">
    <source>
        <dbReference type="HAMAP-Rule" id="MF_00087"/>
    </source>
</evidence>
<dbReference type="CDD" id="cd05213">
    <property type="entry name" value="NAD_bind_Glutamyl_tRNA_reduct"/>
    <property type="match status" value="1"/>
</dbReference>
<evidence type="ECO:0000259" key="13">
    <source>
        <dbReference type="Pfam" id="PF05201"/>
    </source>
</evidence>
<comment type="caution">
    <text evidence="14">The sequence shown here is derived from an EMBL/GenBank/DDBJ whole genome shotgun (WGS) entry which is preliminary data.</text>
</comment>